<reference evidence="7 8" key="1">
    <citation type="submission" date="2020-10" db="EMBL/GenBank/DDBJ databases">
        <title>Thermofilum lucidum 3507LT sp. nov. a novel member of Thermofilaceae family isolated from Chile hot spring, and proposal of description order Thermofilales.</title>
        <authorList>
            <person name="Zayulina K.S."/>
            <person name="Elcheninov A.G."/>
            <person name="Toshchakov S.V."/>
            <person name="Kublanov I.V."/>
        </authorList>
    </citation>
    <scope>NUCLEOTIDE SEQUENCE [LARGE SCALE GENOMIC DNA]</scope>
    <source>
        <strain evidence="7 8">3507LT</strain>
    </source>
</reference>
<dbReference type="GeneID" id="59148281"/>
<dbReference type="EMBL" id="CP062310">
    <property type="protein sequence ID" value="QOJ78934.1"/>
    <property type="molecule type" value="Genomic_DNA"/>
</dbReference>
<evidence type="ECO:0000313" key="8">
    <source>
        <dbReference type="Proteomes" id="UP000594121"/>
    </source>
</evidence>
<sequence>MRVLVAGFEPFGGDKVNSSWEAVKLLPGSTSGAEVVKEQLPVSFRRVRELIPVLLEKYRPSLLLLTGQATGISSLHVERVAINVMDARIEDNDGYKPEDEPVFPGAPAAYFATIPLKRAVEAIRSASVPASVSNSAGTFVCNAAMYTALHYVAVNGLDVMVGFVHVPSLPVQALSGNTPSMPSELAARGLEACIAVCLGELERRKAQASASR</sequence>
<keyword evidence="3" id="KW-0645">Protease</keyword>
<dbReference type="EC" id="3.4.19.3" evidence="6"/>
<evidence type="ECO:0000256" key="2">
    <source>
        <dbReference type="ARBA" id="ARBA00022490"/>
    </source>
</evidence>
<dbReference type="NCBIfam" id="TIGR00504">
    <property type="entry name" value="pyro_pdase"/>
    <property type="match status" value="1"/>
</dbReference>
<dbReference type="AlphaFoldDB" id="A0A7L9FJ39"/>
<dbReference type="InterPro" id="IPR000816">
    <property type="entry name" value="Peptidase_C15"/>
</dbReference>
<keyword evidence="5" id="KW-0788">Thiol protease</keyword>
<organism evidence="7 8">
    <name type="scientific">Infirmifilum lucidum</name>
    <dbReference type="NCBI Taxonomy" id="2776706"/>
    <lineage>
        <taxon>Archaea</taxon>
        <taxon>Thermoproteota</taxon>
        <taxon>Thermoprotei</taxon>
        <taxon>Thermofilales</taxon>
        <taxon>Thermofilaceae</taxon>
        <taxon>Infirmifilum</taxon>
    </lineage>
</organism>
<evidence type="ECO:0000256" key="1">
    <source>
        <dbReference type="ARBA" id="ARBA00006641"/>
    </source>
</evidence>
<dbReference type="Gene3D" id="3.40.630.20">
    <property type="entry name" value="Peptidase C15, pyroglutamyl peptidase I-like"/>
    <property type="match status" value="1"/>
</dbReference>
<feature type="active site" evidence="6">
    <location>
        <position position="141"/>
    </location>
</feature>
<name>A0A7L9FJ39_9CREN</name>
<keyword evidence="8" id="KW-1185">Reference proteome</keyword>
<dbReference type="PROSITE" id="PS01334">
    <property type="entry name" value="PYRASE_CYS"/>
    <property type="match status" value="1"/>
</dbReference>
<dbReference type="PRINTS" id="PR00706">
    <property type="entry name" value="PYROGLUPTASE"/>
</dbReference>
<dbReference type="CDD" id="cd00501">
    <property type="entry name" value="Peptidase_C15"/>
    <property type="match status" value="1"/>
</dbReference>
<dbReference type="PANTHER" id="PTHR23402:SF1">
    <property type="entry name" value="PYROGLUTAMYL-PEPTIDASE I"/>
    <property type="match status" value="1"/>
</dbReference>
<keyword evidence="4 7" id="KW-0378">Hydrolase</keyword>
<evidence type="ECO:0000313" key="7">
    <source>
        <dbReference type="EMBL" id="QOJ78934.1"/>
    </source>
</evidence>
<dbReference type="PANTHER" id="PTHR23402">
    <property type="entry name" value="PROTEASE FAMILY C15 PYROGLUTAMYL-PEPTIDASE I-RELATED"/>
    <property type="match status" value="1"/>
</dbReference>
<dbReference type="FunCoup" id="A0A7L9FJ39">
    <property type="interactions" value="22"/>
</dbReference>
<dbReference type="SUPFAM" id="SSF53182">
    <property type="entry name" value="Pyrrolidone carboxyl peptidase (pyroglutamate aminopeptidase)"/>
    <property type="match status" value="1"/>
</dbReference>
<evidence type="ECO:0000256" key="6">
    <source>
        <dbReference type="PROSITE-ProRule" id="PRU10077"/>
    </source>
</evidence>
<dbReference type="RefSeq" id="WP_192818906.1">
    <property type="nucleotide sequence ID" value="NZ_CP062310.1"/>
</dbReference>
<comment type="similarity">
    <text evidence="1">Belongs to the peptidase C15 family.</text>
</comment>
<dbReference type="Pfam" id="PF01470">
    <property type="entry name" value="Peptidase_C15"/>
    <property type="match status" value="1"/>
</dbReference>
<dbReference type="PIRSF" id="PIRSF015592">
    <property type="entry name" value="Prld-crbxl_pptds"/>
    <property type="match status" value="1"/>
</dbReference>
<accession>A0A7L9FJ39</accession>
<evidence type="ECO:0000256" key="3">
    <source>
        <dbReference type="ARBA" id="ARBA00022670"/>
    </source>
</evidence>
<dbReference type="InterPro" id="IPR029762">
    <property type="entry name" value="PGP-I_bact-type"/>
</dbReference>
<evidence type="ECO:0000256" key="4">
    <source>
        <dbReference type="ARBA" id="ARBA00022801"/>
    </source>
</evidence>
<proteinExistence type="inferred from homology"/>
<dbReference type="Proteomes" id="UP000594121">
    <property type="component" value="Chromosome"/>
</dbReference>
<dbReference type="KEGG" id="thel:IG193_00255"/>
<evidence type="ECO:0000256" key="5">
    <source>
        <dbReference type="ARBA" id="ARBA00022807"/>
    </source>
</evidence>
<dbReference type="GO" id="GO:0016920">
    <property type="term" value="F:pyroglutamyl-peptidase activity"/>
    <property type="evidence" value="ECO:0007669"/>
    <property type="project" value="UniProtKB-EC"/>
</dbReference>
<dbReference type="GO" id="GO:0005829">
    <property type="term" value="C:cytosol"/>
    <property type="evidence" value="ECO:0007669"/>
    <property type="project" value="InterPro"/>
</dbReference>
<dbReference type="InterPro" id="IPR016125">
    <property type="entry name" value="Peptidase_C15-like"/>
</dbReference>
<dbReference type="NCBIfam" id="NF009676">
    <property type="entry name" value="PRK13197.1"/>
    <property type="match status" value="1"/>
</dbReference>
<dbReference type="InParanoid" id="A0A7L9FJ39"/>
<dbReference type="InterPro" id="IPR033694">
    <property type="entry name" value="PGPEP1_Cys_AS"/>
</dbReference>
<comment type="catalytic activity">
    <reaction evidence="6">
        <text>Release of an N-terminal pyroglutamyl group from a polypeptide, the second amino acid generally not being Pro.</text>
        <dbReference type="EC" id="3.4.19.3"/>
    </reaction>
</comment>
<keyword evidence="2" id="KW-0963">Cytoplasm</keyword>
<gene>
    <name evidence="7" type="primary">pcp</name>
    <name evidence="7" type="ORF">IG193_00255</name>
</gene>
<protein>
    <recommendedName>
        <fullName evidence="6">Pyroglutamyl-peptidase I</fullName>
        <ecNumber evidence="6">3.4.19.3</ecNumber>
    </recommendedName>
</protein>
<dbReference type="GO" id="GO:0006508">
    <property type="term" value="P:proteolysis"/>
    <property type="evidence" value="ECO:0007669"/>
    <property type="project" value="UniProtKB-KW"/>
</dbReference>
<dbReference type="InterPro" id="IPR036440">
    <property type="entry name" value="Peptidase_C15-like_sf"/>
</dbReference>